<dbReference type="PANTHER" id="PTHR48003">
    <property type="entry name" value="OS07G0626500 PROTEIN"/>
    <property type="match status" value="1"/>
</dbReference>
<dbReference type="Gene3D" id="1.10.510.10">
    <property type="entry name" value="Transferase(Phosphotransferase) domain 1"/>
    <property type="match status" value="1"/>
</dbReference>
<sequence>MLRQEEQLDREMGFCLKLLEGDDANIGETIAAPELAALRKPLSSFKADVYAFGVILLEILTGRCAGDVITGDQEGVDLTDWVDYVLLKEGVGSALTRC</sequence>
<dbReference type="EMBL" id="CAKOAT010767376">
    <property type="protein sequence ID" value="CAH8387846.1"/>
    <property type="molecule type" value="Genomic_DNA"/>
</dbReference>
<evidence type="ECO:0008006" key="3">
    <source>
        <dbReference type="Google" id="ProtNLM"/>
    </source>
</evidence>
<dbReference type="SUPFAM" id="SSF56112">
    <property type="entry name" value="Protein kinase-like (PK-like)"/>
    <property type="match status" value="1"/>
</dbReference>
<dbReference type="AlphaFoldDB" id="A0ABC8LW34"/>
<dbReference type="Proteomes" id="UP001642260">
    <property type="component" value="Unassembled WGS sequence"/>
</dbReference>
<dbReference type="PANTHER" id="PTHR48003:SF4">
    <property type="entry name" value="LRR RECEPTOR-LIKE SERINE_THREONINE-PROTEIN KINASE GHR1"/>
    <property type="match status" value="1"/>
</dbReference>
<proteinExistence type="predicted"/>
<evidence type="ECO:0000313" key="2">
    <source>
        <dbReference type="Proteomes" id="UP001642260"/>
    </source>
</evidence>
<accession>A0ABC8LW34</accession>
<evidence type="ECO:0000313" key="1">
    <source>
        <dbReference type="EMBL" id="CAH8387846.1"/>
    </source>
</evidence>
<dbReference type="InterPro" id="IPR011009">
    <property type="entry name" value="Kinase-like_dom_sf"/>
</dbReference>
<dbReference type="InterPro" id="IPR053059">
    <property type="entry name" value="Inactive_SerThr-Kinase_ABA"/>
</dbReference>
<reference evidence="1 2" key="1">
    <citation type="submission" date="2022-03" db="EMBL/GenBank/DDBJ databases">
        <authorList>
            <person name="Macdonald S."/>
            <person name="Ahmed S."/>
            <person name="Newling K."/>
        </authorList>
    </citation>
    <scope>NUCLEOTIDE SEQUENCE [LARGE SCALE GENOMIC DNA]</scope>
</reference>
<comment type="caution">
    <text evidence="1">The sequence shown here is derived from an EMBL/GenBank/DDBJ whole genome shotgun (WGS) entry which is preliminary data.</text>
</comment>
<name>A0ABC8LW34_ERUVS</name>
<keyword evidence="2" id="KW-1185">Reference proteome</keyword>
<protein>
    <recommendedName>
        <fullName evidence="3">Protein kinase domain-containing protein</fullName>
    </recommendedName>
</protein>
<organism evidence="1 2">
    <name type="scientific">Eruca vesicaria subsp. sativa</name>
    <name type="common">Garden rocket</name>
    <name type="synonym">Eruca sativa</name>
    <dbReference type="NCBI Taxonomy" id="29727"/>
    <lineage>
        <taxon>Eukaryota</taxon>
        <taxon>Viridiplantae</taxon>
        <taxon>Streptophyta</taxon>
        <taxon>Embryophyta</taxon>
        <taxon>Tracheophyta</taxon>
        <taxon>Spermatophyta</taxon>
        <taxon>Magnoliopsida</taxon>
        <taxon>eudicotyledons</taxon>
        <taxon>Gunneridae</taxon>
        <taxon>Pentapetalae</taxon>
        <taxon>rosids</taxon>
        <taxon>malvids</taxon>
        <taxon>Brassicales</taxon>
        <taxon>Brassicaceae</taxon>
        <taxon>Brassiceae</taxon>
        <taxon>Eruca</taxon>
    </lineage>
</organism>
<gene>
    <name evidence="1" type="ORF">ERUC_LOCUS40329</name>
</gene>